<protein>
    <submittedName>
        <fullName evidence="2">Uncharacterized protein</fullName>
    </submittedName>
</protein>
<accession>A0A176W4I1</accession>
<dbReference type="AlphaFoldDB" id="A0A176W4I1"/>
<feature type="region of interest" description="Disordered" evidence="1">
    <location>
        <begin position="153"/>
        <end position="174"/>
    </location>
</feature>
<feature type="region of interest" description="Disordered" evidence="1">
    <location>
        <begin position="52"/>
        <end position="140"/>
    </location>
</feature>
<evidence type="ECO:0000313" key="2">
    <source>
        <dbReference type="EMBL" id="OAE27563.1"/>
    </source>
</evidence>
<feature type="compositionally biased region" description="Basic and acidic residues" evidence="1">
    <location>
        <begin position="120"/>
        <end position="130"/>
    </location>
</feature>
<comment type="caution">
    <text evidence="2">The sequence shown here is derived from an EMBL/GenBank/DDBJ whole genome shotgun (WGS) entry which is preliminary data.</text>
</comment>
<gene>
    <name evidence="2" type="ORF">AXG93_2779s1110</name>
</gene>
<organism evidence="2 3">
    <name type="scientific">Marchantia polymorpha subsp. ruderalis</name>
    <dbReference type="NCBI Taxonomy" id="1480154"/>
    <lineage>
        <taxon>Eukaryota</taxon>
        <taxon>Viridiplantae</taxon>
        <taxon>Streptophyta</taxon>
        <taxon>Embryophyta</taxon>
        <taxon>Marchantiophyta</taxon>
        <taxon>Marchantiopsida</taxon>
        <taxon>Marchantiidae</taxon>
        <taxon>Marchantiales</taxon>
        <taxon>Marchantiaceae</taxon>
        <taxon>Marchantia</taxon>
    </lineage>
</organism>
<evidence type="ECO:0000313" key="3">
    <source>
        <dbReference type="Proteomes" id="UP000077202"/>
    </source>
</evidence>
<evidence type="ECO:0000256" key="1">
    <source>
        <dbReference type="SAM" id="MobiDB-lite"/>
    </source>
</evidence>
<dbReference type="EMBL" id="LVLJ01001862">
    <property type="protein sequence ID" value="OAE27563.1"/>
    <property type="molecule type" value="Genomic_DNA"/>
</dbReference>
<feature type="compositionally biased region" description="Polar residues" evidence="1">
    <location>
        <begin position="131"/>
        <end position="140"/>
    </location>
</feature>
<dbReference type="Proteomes" id="UP000077202">
    <property type="component" value="Unassembled WGS sequence"/>
</dbReference>
<sequence length="235" mass="26737">MRFLTKAEQRKFLIKREIVELDDDDMMGDYEVFSDEDDMELAQRLTEVKKANEVIEKRPMKKPRPAASGQGCRDSEVQVKKPVSTLRRTTNPHARKKVKSRRQWMEEEDSPEGSLALKGSSEEAREKEMETSGQCLWPSKQTRVSLAKELRLSRKENLEEPKRLEESTRKPTLSEETLERVVEKVGVTIADHPTMTSCQVSSGTVEFGCGEGTSAKEPKKAEISLPDFLCDSVIF</sequence>
<keyword evidence="3" id="KW-1185">Reference proteome</keyword>
<feature type="compositionally biased region" description="Basic residues" evidence="1">
    <location>
        <begin position="93"/>
        <end position="102"/>
    </location>
</feature>
<reference evidence="2" key="1">
    <citation type="submission" date="2016-03" db="EMBL/GenBank/DDBJ databases">
        <title>Mechanisms controlling the formation of the plant cell surface in tip-growing cells are functionally conserved among land plants.</title>
        <authorList>
            <person name="Honkanen S."/>
            <person name="Jones V.A."/>
            <person name="Morieri G."/>
            <person name="Champion C."/>
            <person name="Hetherington A.J."/>
            <person name="Kelly S."/>
            <person name="Saint-Marcoux D."/>
            <person name="Proust H."/>
            <person name="Prescott H."/>
            <person name="Dolan L."/>
        </authorList>
    </citation>
    <scope>NUCLEOTIDE SEQUENCE [LARGE SCALE GENOMIC DNA]</scope>
    <source>
        <tissue evidence="2">Whole gametophyte</tissue>
    </source>
</reference>
<name>A0A176W4I1_MARPO</name>
<proteinExistence type="predicted"/>